<proteinExistence type="predicted"/>
<dbReference type="Proteomes" id="UP001519345">
    <property type="component" value="Unassembled WGS sequence"/>
</dbReference>
<keyword evidence="1" id="KW-0175">Coiled coil</keyword>
<dbReference type="EMBL" id="JAGGKX010000012">
    <property type="protein sequence ID" value="MBP1970329.1"/>
    <property type="molecule type" value="Genomic_DNA"/>
</dbReference>
<reference evidence="2 3" key="1">
    <citation type="submission" date="2021-03" db="EMBL/GenBank/DDBJ databases">
        <title>Genomic Encyclopedia of Type Strains, Phase IV (KMG-IV): sequencing the most valuable type-strain genomes for metagenomic binning, comparative biology and taxonomic classification.</title>
        <authorList>
            <person name="Goeker M."/>
        </authorList>
    </citation>
    <scope>NUCLEOTIDE SEQUENCE [LARGE SCALE GENOMIC DNA]</scope>
    <source>
        <strain evidence="2 3">DSM 25609</strain>
    </source>
</reference>
<evidence type="ECO:0000313" key="2">
    <source>
        <dbReference type="EMBL" id="MBP1970329.1"/>
    </source>
</evidence>
<accession>A0ABS4IJZ1</accession>
<keyword evidence="2" id="KW-0378">Hydrolase</keyword>
<protein>
    <submittedName>
        <fullName evidence="2">Exonuclease VII small subunit</fullName>
    </submittedName>
</protein>
<dbReference type="GO" id="GO:0004527">
    <property type="term" value="F:exonuclease activity"/>
    <property type="evidence" value="ECO:0007669"/>
    <property type="project" value="UniProtKB-KW"/>
</dbReference>
<name>A0ABS4IJZ1_9BACI</name>
<keyword evidence="2" id="KW-0540">Nuclease</keyword>
<sequence>MKQKGLNKMTNQMLKDVEKIRRGFELGSRVGVTQLGRSTQWRDDLERLTAMEVVDRNQTAAVLLKPESFKALMTYLDQVEQELEQEQVEAIFAYRKDSNDWSSGEDLATKAKASLEERQRYIRGLLDDDRQ</sequence>
<keyword evidence="2" id="KW-0269">Exonuclease</keyword>
<feature type="coiled-coil region" evidence="1">
    <location>
        <begin position="69"/>
        <end position="96"/>
    </location>
</feature>
<dbReference type="RefSeq" id="WP_209463466.1">
    <property type="nucleotide sequence ID" value="NZ_CP110224.1"/>
</dbReference>
<keyword evidence="3" id="KW-1185">Reference proteome</keyword>
<evidence type="ECO:0000256" key="1">
    <source>
        <dbReference type="SAM" id="Coils"/>
    </source>
</evidence>
<comment type="caution">
    <text evidence="2">The sequence shown here is derived from an EMBL/GenBank/DDBJ whole genome shotgun (WGS) entry which is preliminary data.</text>
</comment>
<organism evidence="2 3">
    <name type="scientific">Virgibacillus natechei</name>
    <dbReference type="NCBI Taxonomy" id="1216297"/>
    <lineage>
        <taxon>Bacteria</taxon>
        <taxon>Bacillati</taxon>
        <taxon>Bacillota</taxon>
        <taxon>Bacilli</taxon>
        <taxon>Bacillales</taxon>
        <taxon>Bacillaceae</taxon>
        <taxon>Virgibacillus</taxon>
    </lineage>
</organism>
<gene>
    <name evidence="2" type="ORF">J2Z83_002447</name>
</gene>
<evidence type="ECO:0000313" key="3">
    <source>
        <dbReference type="Proteomes" id="UP001519345"/>
    </source>
</evidence>